<dbReference type="CDD" id="cd02570">
    <property type="entry name" value="PseudoU_synth_EcTruA"/>
    <property type="match status" value="1"/>
</dbReference>
<gene>
    <name evidence="4 9" type="primary">truA</name>
    <name evidence="9" type="ORF">E1I69_12190</name>
</gene>
<dbReference type="InterPro" id="IPR001406">
    <property type="entry name" value="PsdUridine_synth_TruA"/>
</dbReference>
<dbReference type="FunFam" id="3.30.70.580:FF:000001">
    <property type="entry name" value="tRNA pseudouridine synthase A"/>
    <property type="match status" value="1"/>
</dbReference>
<evidence type="ECO:0000256" key="5">
    <source>
        <dbReference type="PIRSR" id="PIRSR001430-1"/>
    </source>
</evidence>
<dbReference type="GO" id="GO:0031119">
    <property type="term" value="P:tRNA pseudouridine synthesis"/>
    <property type="evidence" value="ECO:0007669"/>
    <property type="project" value="UniProtKB-UniRule"/>
</dbReference>
<evidence type="ECO:0000256" key="1">
    <source>
        <dbReference type="ARBA" id="ARBA00009375"/>
    </source>
</evidence>
<evidence type="ECO:0000256" key="3">
    <source>
        <dbReference type="ARBA" id="ARBA00023235"/>
    </source>
</evidence>
<name>A0A4S3PR12_9BACI</name>
<evidence type="ECO:0000313" key="9">
    <source>
        <dbReference type="EMBL" id="THE12107.1"/>
    </source>
</evidence>
<dbReference type="PANTHER" id="PTHR11142">
    <property type="entry name" value="PSEUDOURIDYLATE SYNTHASE"/>
    <property type="match status" value="1"/>
</dbReference>
<dbReference type="STRING" id="1033734.GCA_000285535_04504"/>
<dbReference type="EC" id="5.4.99.12" evidence="4"/>
<dbReference type="Gene3D" id="3.30.70.580">
    <property type="entry name" value="Pseudouridine synthase I, catalytic domain, N-terminal subdomain"/>
    <property type="match status" value="1"/>
</dbReference>
<dbReference type="InterPro" id="IPR020103">
    <property type="entry name" value="PsdUridine_synth_cat_dom_sf"/>
</dbReference>
<comment type="subunit">
    <text evidence="4">Homodimer.</text>
</comment>
<proteinExistence type="inferred from homology"/>
<reference evidence="9 10" key="1">
    <citation type="journal article" date="2019" name="Indoor Air">
        <title>Impacts of indoor surface finishes on bacterial viability.</title>
        <authorList>
            <person name="Hu J."/>
            <person name="Maamar S.B."/>
            <person name="Glawe A.J."/>
            <person name="Gottel N."/>
            <person name="Gilbert J.A."/>
            <person name="Hartmann E.M."/>
        </authorList>
    </citation>
    <scope>NUCLEOTIDE SEQUENCE [LARGE SCALE GENOMIC DNA]</scope>
    <source>
        <strain evidence="9 10">AF060A6</strain>
    </source>
</reference>
<comment type="similarity">
    <text evidence="1 4 7">Belongs to the tRNA pseudouridine synthase TruA family.</text>
</comment>
<dbReference type="InterPro" id="IPR020094">
    <property type="entry name" value="TruA/RsuA/RluB/E/F_N"/>
</dbReference>
<evidence type="ECO:0000259" key="8">
    <source>
        <dbReference type="Pfam" id="PF01416"/>
    </source>
</evidence>
<feature type="domain" description="Pseudouridine synthase I TruA alpha/beta" evidence="8">
    <location>
        <begin position="8"/>
        <end position="105"/>
    </location>
</feature>
<comment type="caution">
    <text evidence="4">Lacks conserved residue(s) required for the propagation of feature annotation.</text>
</comment>
<comment type="caution">
    <text evidence="9">The sequence shown here is derived from an EMBL/GenBank/DDBJ whole genome shotgun (WGS) entry which is preliminary data.</text>
</comment>
<dbReference type="OrthoDB" id="9811823at2"/>
<dbReference type="Proteomes" id="UP000306477">
    <property type="component" value="Unassembled WGS sequence"/>
</dbReference>
<dbReference type="AlphaFoldDB" id="A0A4S3PR12"/>
<dbReference type="Pfam" id="PF01416">
    <property type="entry name" value="PseudoU_synth_1"/>
    <property type="match status" value="2"/>
</dbReference>
<evidence type="ECO:0000256" key="6">
    <source>
        <dbReference type="PIRSR" id="PIRSR001430-2"/>
    </source>
</evidence>
<feature type="domain" description="Pseudouridine synthase I TruA alpha/beta" evidence="8">
    <location>
        <begin position="144"/>
        <end position="246"/>
    </location>
</feature>
<evidence type="ECO:0000256" key="7">
    <source>
        <dbReference type="RuleBase" id="RU003792"/>
    </source>
</evidence>
<feature type="active site" description="Nucleophile" evidence="4 5">
    <location>
        <position position="53"/>
    </location>
</feature>
<dbReference type="InterPro" id="IPR020095">
    <property type="entry name" value="PsdUridine_synth_TruA_C"/>
</dbReference>
<accession>A0A4S3PR12</accession>
<comment type="catalytic activity">
    <reaction evidence="4 7">
        <text>uridine(38/39/40) in tRNA = pseudouridine(38/39/40) in tRNA</text>
        <dbReference type="Rhea" id="RHEA:22376"/>
        <dbReference type="Rhea" id="RHEA-COMP:10085"/>
        <dbReference type="Rhea" id="RHEA-COMP:10087"/>
        <dbReference type="ChEBI" id="CHEBI:65314"/>
        <dbReference type="ChEBI" id="CHEBI:65315"/>
        <dbReference type="EC" id="5.4.99.12"/>
    </reaction>
</comment>
<protein>
    <recommendedName>
        <fullName evidence="4">tRNA pseudouridine synthase A</fullName>
        <ecNumber evidence="4">5.4.99.12</ecNumber>
    </recommendedName>
    <alternativeName>
        <fullName evidence="4">tRNA pseudouridine(38-40) synthase</fullName>
    </alternativeName>
    <alternativeName>
        <fullName evidence="4">tRNA pseudouridylate synthase I</fullName>
    </alternativeName>
    <alternativeName>
        <fullName evidence="4">tRNA-uridine isomerase I</fullName>
    </alternativeName>
</protein>
<keyword evidence="3 4" id="KW-0413">Isomerase</keyword>
<dbReference type="InterPro" id="IPR020097">
    <property type="entry name" value="PsdUridine_synth_TruA_a/b_dom"/>
</dbReference>
<sequence>MRRYKCIISYDGTQFSGYQVQPNKRTVQSDLEHALQNMHKGEHIKIVASGRTDATVHALGQVVHFDSPLSIPVEGWKKALNSLLPDDIRVRSVEIVDPEFHARFDVKAKEYRYRLWMSEEPCVFKRQYTHHYPYPLNLNAMKEAAALLVGTHDFTSFCASKTEVQDKVRTIYLIKMEKQDNELILSFIGNGFLYNMVRIIVGTLLEVGSGQKEAKMMTSILAGKDRSLAGKTAPGHGLYLYQVYYEGWQE</sequence>
<dbReference type="RefSeq" id="WP_136379896.1">
    <property type="nucleotide sequence ID" value="NZ_SLUB01000020.1"/>
</dbReference>
<evidence type="ECO:0000256" key="2">
    <source>
        <dbReference type="ARBA" id="ARBA00022694"/>
    </source>
</evidence>
<dbReference type="Gene3D" id="3.30.70.660">
    <property type="entry name" value="Pseudouridine synthase I, catalytic domain, C-terminal subdomain"/>
    <property type="match status" value="1"/>
</dbReference>
<dbReference type="PANTHER" id="PTHR11142:SF0">
    <property type="entry name" value="TRNA PSEUDOURIDINE SYNTHASE-LIKE 1"/>
    <property type="match status" value="1"/>
</dbReference>
<dbReference type="SUPFAM" id="SSF55120">
    <property type="entry name" value="Pseudouridine synthase"/>
    <property type="match status" value="1"/>
</dbReference>
<evidence type="ECO:0000256" key="4">
    <source>
        <dbReference type="HAMAP-Rule" id="MF_00171"/>
    </source>
</evidence>
<comment type="function">
    <text evidence="4">Formation of pseudouridine at positions 38, 39 and 40 in the anticodon stem and loop of transfer RNAs.</text>
</comment>
<dbReference type="GO" id="GO:0003723">
    <property type="term" value="F:RNA binding"/>
    <property type="evidence" value="ECO:0007669"/>
    <property type="project" value="InterPro"/>
</dbReference>
<dbReference type="PIRSF" id="PIRSF001430">
    <property type="entry name" value="tRNA_psdUrid_synth"/>
    <property type="match status" value="1"/>
</dbReference>
<dbReference type="EMBL" id="SLUB01000020">
    <property type="protein sequence ID" value="THE12107.1"/>
    <property type="molecule type" value="Genomic_DNA"/>
</dbReference>
<evidence type="ECO:0000313" key="10">
    <source>
        <dbReference type="Proteomes" id="UP000306477"/>
    </source>
</evidence>
<dbReference type="HAMAP" id="MF_00171">
    <property type="entry name" value="TruA"/>
    <property type="match status" value="1"/>
</dbReference>
<keyword evidence="10" id="KW-1185">Reference proteome</keyword>
<feature type="binding site" evidence="4 6">
    <location>
        <position position="111"/>
    </location>
    <ligand>
        <name>substrate</name>
    </ligand>
</feature>
<dbReference type="GO" id="GO:0160147">
    <property type="term" value="F:tRNA pseudouridine(38-40) synthase activity"/>
    <property type="evidence" value="ECO:0007669"/>
    <property type="project" value="UniProtKB-EC"/>
</dbReference>
<keyword evidence="2 4" id="KW-0819">tRNA processing</keyword>
<dbReference type="NCBIfam" id="TIGR00071">
    <property type="entry name" value="hisT_truA"/>
    <property type="match status" value="1"/>
</dbReference>
<organism evidence="9 10">
    <name type="scientific">Bacillus timonensis</name>
    <dbReference type="NCBI Taxonomy" id="1033734"/>
    <lineage>
        <taxon>Bacteria</taxon>
        <taxon>Bacillati</taxon>
        <taxon>Bacillota</taxon>
        <taxon>Bacilli</taxon>
        <taxon>Bacillales</taxon>
        <taxon>Bacillaceae</taxon>
        <taxon>Bacillus</taxon>
    </lineage>
</organism>